<reference evidence="1 2" key="1">
    <citation type="submission" date="2020-10" db="EMBL/GenBank/DDBJ databases">
        <title>The Coptis chinensis genome and diversification of protoberbering-type alkaloids.</title>
        <authorList>
            <person name="Wang B."/>
            <person name="Shu S."/>
            <person name="Song C."/>
            <person name="Liu Y."/>
        </authorList>
    </citation>
    <scope>NUCLEOTIDE SEQUENCE [LARGE SCALE GENOMIC DNA]</scope>
    <source>
        <strain evidence="1">HL-2020</strain>
        <tissue evidence="1">Leaf</tissue>
    </source>
</reference>
<accession>A0A835I2C4</accession>
<proteinExistence type="predicted"/>
<name>A0A835I2C4_9MAGN</name>
<dbReference type="AlphaFoldDB" id="A0A835I2C4"/>
<comment type="caution">
    <text evidence="1">The sequence shown here is derived from an EMBL/GenBank/DDBJ whole genome shotgun (WGS) entry which is preliminary data.</text>
</comment>
<keyword evidence="2" id="KW-1185">Reference proteome</keyword>
<sequence length="131" mass="15361">MHDIGLPGPAQRSVSKRLVPLVHNVSKQLAKNVDFVPFVETMKHLIYRVVKICHPIRKKFTKTWVLGRLPYFWRGHENRLYLWSPWTAEYKRSPRLPVSLDAGYGFGYNQNSNDYEVVRIVSNYDSLRVDS</sequence>
<dbReference type="EMBL" id="JADFTS010000004">
    <property type="protein sequence ID" value="KAF9610021.1"/>
    <property type="molecule type" value="Genomic_DNA"/>
</dbReference>
<evidence type="ECO:0000313" key="1">
    <source>
        <dbReference type="EMBL" id="KAF9610021.1"/>
    </source>
</evidence>
<protein>
    <submittedName>
        <fullName evidence="1">Uncharacterized protein</fullName>
    </submittedName>
</protein>
<dbReference type="Proteomes" id="UP000631114">
    <property type="component" value="Unassembled WGS sequence"/>
</dbReference>
<organism evidence="1 2">
    <name type="scientific">Coptis chinensis</name>
    <dbReference type="NCBI Taxonomy" id="261450"/>
    <lineage>
        <taxon>Eukaryota</taxon>
        <taxon>Viridiplantae</taxon>
        <taxon>Streptophyta</taxon>
        <taxon>Embryophyta</taxon>
        <taxon>Tracheophyta</taxon>
        <taxon>Spermatophyta</taxon>
        <taxon>Magnoliopsida</taxon>
        <taxon>Ranunculales</taxon>
        <taxon>Ranunculaceae</taxon>
        <taxon>Coptidoideae</taxon>
        <taxon>Coptis</taxon>
    </lineage>
</organism>
<gene>
    <name evidence="1" type="ORF">IFM89_019661</name>
</gene>
<evidence type="ECO:0000313" key="2">
    <source>
        <dbReference type="Proteomes" id="UP000631114"/>
    </source>
</evidence>